<dbReference type="AlphaFoldDB" id="A0A6N9T6X3"/>
<evidence type="ECO:0000313" key="2">
    <source>
        <dbReference type="Proteomes" id="UP000469011"/>
    </source>
</evidence>
<gene>
    <name evidence="1" type="ORF">GTK09_22305</name>
</gene>
<organism evidence="1 2">
    <name type="scientific">Jiella pacifica</name>
    <dbReference type="NCBI Taxonomy" id="2696469"/>
    <lineage>
        <taxon>Bacteria</taxon>
        <taxon>Pseudomonadati</taxon>
        <taxon>Pseudomonadota</taxon>
        <taxon>Alphaproteobacteria</taxon>
        <taxon>Hyphomicrobiales</taxon>
        <taxon>Aurantimonadaceae</taxon>
        <taxon>Jiella</taxon>
    </lineage>
</organism>
<dbReference type="Proteomes" id="UP000469011">
    <property type="component" value="Unassembled WGS sequence"/>
</dbReference>
<dbReference type="RefSeq" id="WP_163465607.1">
    <property type="nucleotide sequence ID" value="NZ_JAAAMG010000024.1"/>
</dbReference>
<accession>A0A6N9T6X3</accession>
<dbReference type="InterPro" id="IPR045389">
    <property type="entry name" value="DUF6522"/>
</dbReference>
<protein>
    <submittedName>
        <fullName evidence="1">Uncharacterized protein</fullName>
    </submittedName>
</protein>
<reference evidence="1 2" key="1">
    <citation type="submission" date="2020-01" db="EMBL/GenBank/DDBJ databases">
        <title>Jiella pacifica sp. nov.</title>
        <authorList>
            <person name="Xue Z."/>
            <person name="Zhu S."/>
            <person name="Chen J."/>
            <person name="Yang J."/>
        </authorList>
    </citation>
    <scope>NUCLEOTIDE SEQUENCE [LARGE SCALE GENOMIC DNA]</scope>
    <source>
        <strain evidence="1 2">40Bstr34</strain>
    </source>
</reference>
<comment type="caution">
    <text evidence="1">The sequence shown here is derived from an EMBL/GenBank/DDBJ whole genome shotgun (WGS) entry which is preliminary data.</text>
</comment>
<sequence length="99" mass="10711">MKPTADLVPGAVMDDARPAGDDDLEVDGAQIAQAFGIPAAFFIAEMRRGNVHATVERGIDADIGHYRLTFRYRGRSLRFHLPPDGALSLASPNDFCAPE</sequence>
<dbReference type="EMBL" id="JAAAMG010000024">
    <property type="protein sequence ID" value="NDW07154.1"/>
    <property type="molecule type" value="Genomic_DNA"/>
</dbReference>
<dbReference type="Pfam" id="PF20132">
    <property type="entry name" value="DUF6522"/>
    <property type="match status" value="1"/>
</dbReference>
<evidence type="ECO:0000313" key="1">
    <source>
        <dbReference type="EMBL" id="NDW07154.1"/>
    </source>
</evidence>
<proteinExistence type="predicted"/>
<name>A0A6N9T6X3_9HYPH</name>
<keyword evidence="2" id="KW-1185">Reference proteome</keyword>